<reference evidence="3" key="1">
    <citation type="journal article" date="2016" name="Nat. Commun.">
        <title>The Gonium pectorale genome demonstrates co-option of cell cycle regulation during the evolution of multicellularity.</title>
        <authorList>
            <person name="Hanschen E.R."/>
            <person name="Marriage T.N."/>
            <person name="Ferris P.J."/>
            <person name="Hamaji T."/>
            <person name="Toyoda A."/>
            <person name="Fujiyama A."/>
            <person name="Neme R."/>
            <person name="Noguchi H."/>
            <person name="Minakuchi Y."/>
            <person name="Suzuki M."/>
            <person name="Kawai-Toyooka H."/>
            <person name="Smith D.R."/>
            <person name="Sparks H."/>
            <person name="Anderson J."/>
            <person name="Bakaric R."/>
            <person name="Luria V."/>
            <person name="Karger A."/>
            <person name="Kirschner M.W."/>
            <person name="Durand P.M."/>
            <person name="Michod R.E."/>
            <person name="Nozaki H."/>
            <person name="Olson B.J."/>
        </authorList>
    </citation>
    <scope>NUCLEOTIDE SEQUENCE [LARGE SCALE GENOMIC DNA]</scope>
    <source>
        <strain evidence="3">NIES-2863</strain>
    </source>
</reference>
<protein>
    <recommendedName>
        <fullName evidence="1">Reverse transcriptase Ty1/copia-type domain-containing protein</fullName>
    </recommendedName>
</protein>
<dbReference type="OrthoDB" id="1250461at2759"/>
<dbReference type="STRING" id="33097.A0A150GQ89"/>
<evidence type="ECO:0000313" key="3">
    <source>
        <dbReference type="Proteomes" id="UP000075714"/>
    </source>
</evidence>
<sequence length="103" mass="11155">MACRLLKSLYGLKQALRCWYEKLAAELADMGSAVSAADAALFVRQGTAGTYTLVHVDDLPAADLEQLKAEKAAIGSCFHVRDLGEAHLYPDMAIWAARTLTLT</sequence>
<organism evidence="2 3">
    <name type="scientific">Gonium pectorale</name>
    <name type="common">Green alga</name>
    <dbReference type="NCBI Taxonomy" id="33097"/>
    <lineage>
        <taxon>Eukaryota</taxon>
        <taxon>Viridiplantae</taxon>
        <taxon>Chlorophyta</taxon>
        <taxon>core chlorophytes</taxon>
        <taxon>Chlorophyceae</taxon>
        <taxon>CS clade</taxon>
        <taxon>Chlamydomonadales</taxon>
        <taxon>Volvocaceae</taxon>
        <taxon>Gonium</taxon>
    </lineage>
</organism>
<dbReference type="Proteomes" id="UP000075714">
    <property type="component" value="Unassembled WGS sequence"/>
</dbReference>
<dbReference type="AlphaFoldDB" id="A0A150GQ89"/>
<dbReference type="InterPro" id="IPR013103">
    <property type="entry name" value="RVT_2"/>
</dbReference>
<accession>A0A150GQ89</accession>
<dbReference type="EMBL" id="LSYV01000012">
    <property type="protein sequence ID" value="KXZ51971.1"/>
    <property type="molecule type" value="Genomic_DNA"/>
</dbReference>
<comment type="caution">
    <text evidence="2">The sequence shown here is derived from an EMBL/GenBank/DDBJ whole genome shotgun (WGS) entry which is preliminary data.</text>
</comment>
<keyword evidence="3" id="KW-1185">Reference proteome</keyword>
<name>A0A150GQ89_GONPE</name>
<dbReference type="Pfam" id="PF07727">
    <property type="entry name" value="RVT_2"/>
    <property type="match status" value="1"/>
</dbReference>
<gene>
    <name evidence="2" type="ORF">GPECTOR_11g93</name>
</gene>
<feature type="domain" description="Reverse transcriptase Ty1/copia-type" evidence="1">
    <location>
        <begin position="3"/>
        <end position="89"/>
    </location>
</feature>
<evidence type="ECO:0000259" key="1">
    <source>
        <dbReference type="Pfam" id="PF07727"/>
    </source>
</evidence>
<proteinExistence type="predicted"/>
<evidence type="ECO:0000313" key="2">
    <source>
        <dbReference type="EMBL" id="KXZ51971.1"/>
    </source>
</evidence>